<keyword evidence="3" id="KW-1185">Reference proteome</keyword>
<name>A0AAV7LLC6_PLEWA</name>
<gene>
    <name evidence="2" type="ORF">NDU88_004923</name>
</gene>
<evidence type="ECO:0000256" key="1">
    <source>
        <dbReference type="SAM" id="MobiDB-lite"/>
    </source>
</evidence>
<accession>A0AAV7LLC6</accession>
<proteinExistence type="predicted"/>
<dbReference type="AlphaFoldDB" id="A0AAV7LLC6"/>
<protein>
    <submittedName>
        <fullName evidence="2">Uncharacterized protein</fullName>
    </submittedName>
</protein>
<evidence type="ECO:0000313" key="2">
    <source>
        <dbReference type="EMBL" id="KAJ1091808.1"/>
    </source>
</evidence>
<evidence type="ECO:0000313" key="3">
    <source>
        <dbReference type="Proteomes" id="UP001066276"/>
    </source>
</evidence>
<dbReference type="EMBL" id="JANPWB010000015">
    <property type="protein sequence ID" value="KAJ1091808.1"/>
    <property type="molecule type" value="Genomic_DNA"/>
</dbReference>
<comment type="caution">
    <text evidence="2">The sequence shown here is derived from an EMBL/GenBank/DDBJ whole genome shotgun (WGS) entry which is preliminary data.</text>
</comment>
<organism evidence="2 3">
    <name type="scientific">Pleurodeles waltl</name>
    <name type="common">Iberian ribbed newt</name>
    <dbReference type="NCBI Taxonomy" id="8319"/>
    <lineage>
        <taxon>Eukaryota</taxon>
        <taxon>Metazoa</taxon>
        <taxon>Chordata</taxon>
        <taxon>Craniata</taxon>
        <taxon>Vertebrata</taxon>
        <taxon>Euteleostomi</taxon>
        <taxon>Amphibia</taxon>
        <taxon>Batrachia</taxon>
        <taxon>Caudata</taxon>
        <taxon>Salamandroidea</taxon>
        <taxon>Salamandridae</taxon>
        <taxon>Pleurodelinae</taxon>
        <taxon>Pleurodeles</taxon>
    </lineage>
</organism>
<dbReference type="Proteomes" id="UP001066276">
    <property type="component" value="Chromosome 11"/>
</dbReference>
<sequence length="115" mass="12722">MPGRSCGLPCWRLRPRREAGRISAQGTAPLQEDRGRPPPELELPLRLWTPSGHPGRRGSAVRGCVRTPRFAVLPPQLDTMLSTPTGGHQKHPLWPPMALEYRTQHGSGPSVLRQP</sequence>
<feature type="region of interest" description="Disordered" evidence="1">
    <location>
        <begin position="17"/>
        <end position="62"/>
    </location>
</feature>
<reference evidence="2" key="1">
    <citation type="journal article" date="2022" name="bioRxiv">
        <title>Sequencing and chromosome-scale assembly of the giantPleurodeles waltlgenome.</title>
        <authorList>
            <person name="Brown T."/>
            <person name="Elewa A."/>
            <person name="Iarovenko S."/>
            <person name="Subramanian E."/>
            <person name="Araus A.J."/>
            <person name="Petzold A."/>
            <person name="Susuki M."/>
            <person name="Suzuki K.-i.T."/>
            <person name="Hayashi T."/>
            <person name="Toyoda A."/>
            <person name="Oliveira C."/>
            <person name="Osipova E."/>
            <person name="Leigh N.D."/>
            <person name="Simon A."/>
            <person name="Yun M.H."/>
        </authorList>
    </citation>
    <scope>NUCLEOTIDE SEQUENCE</scope>
    <source>
        <strain evidence="2">20211129_DDA</strain>
        <tissue evidence="2">Liver</tissue>
    </source>
</reference>